<keyword evidence="2" id="KW-1185">Reference proteome</keyword>
<dbReference type="AlphaFoldDB" id="A0A6J1IUH5"/>
<accession>A0A6J1IUH5</accession>
<evidence type="ECO:0000313" key="2">
    <source>
        <dbReference type="Proteomes" id="UP000504608"/>
    </source>
</evidence>
<organism evidence="2 3">
    <name type="scientific">Cucurbita maxima</name>
    <name type="common">Pumpkin</name>
    <name type="synonym">Winter squash</name>
    <dbReference type="NCBI Taxonomy" id="3661"/>
    <lineage>
        <taxon>Eukaryota</taxon>
        <taxon>Viridiplantae</taxon>
        <taxon>Streptophyta</taxon>
        <taxon>Embryophyta</taxon>
        <taxon>Tracheophyta</taxon>
        <taxon>Spermatophyta</taxon>
        <taxon>Magnoliopsida</taxon>
        <taxon>eudicotyledons</taxon>
        <taxon>Gunneridae</taxon>
        <taxon>Pentapetalae</taxon>
        <taxon>rosids</taxon>
        <taxon>fabids</taxon>
        <taxon>Cucurbitales</taxon>
        <taxon>Cucurbitaceae</taxon>
        <taxon>Cucurbiteae</taxon>
        <taxon>Cucurbita</taxon>
    </lineage>
</organism>
<dbReference type="Proteomes" id="UP000504608">
    <property type="component" value="Unplaced"/>
</dbReference>
<name>A0A6J1IUH5_CUCMA</name>
<dbReference type="GeneID" id="111480035"/>
<evidence type="ECO:0000313" key="3">
    <source>
        <dbReference type="RefSeq" id="XP_022980761.1"/>
    </source>
</evidence>
<dbReference type="RefSeq" id="XP_022980761.1">
    <property type="nucleotide sequence ID" value="XM_023124993.1"/>
</dbReference>
<gene>
    <name evidence="3" type="primary">LOC111480035</name>
</gene>
<dbReference type="KEGG" id="cmax:111480035"/>
<sequence>MDENRSFKKKRFSERGGIAATCRKVYGGACQDQRATRGDRGLEKHIRLRNRVGLSQNHANRTDPATGPRLRRKSRVVHPPERACRCDLSRKFHNFWNLFRQIIRAWEGTHQRSTNRYAEVFKSCTITEGCRSGASVPYRSFTVFCISFYICNFLL</sequence>
<reference evidence="3" key="1">
    <citation type="submission" date="2025-08" db="UniProtKB">
        <authorList>
            <consortium name="RefSeq"/>
        </authorList>
    </citation>
    <scope>IDENTIFICATION</scope>
    <source>
        <tissue evidence="3">Young leaves</tissue>
    </source>
</reference>
<proteinExistence type="predicted"/>
<evidence type="ECO:0000256" key="1">
    <source>
        <dbReference type="SAM" id="MobiDB-lite"/>
    </source>
</evidence>
<feature type="region of interest" description="Disordered" evidence="1">
    <location>
        <begin position="53"/>
        <end position="74"/>
    </location>
</feature>
<protein>
    <submittedName>
        <fullName evidence="3">Uncharacterized protein LOC111480035</fullName>
    </submittedName>
</protein>